<proteinExistence type="predicted"/>
<evidence type="ECO:0000256" key="1">
    <source>
        <dbReference type="SAM" id="Phobius"/>
    </source>
</evidence>
<keyword evidence="1" id="KW-0812">Transmembrane</keyword>
<organism evidence="2 3">
    <name type="scientific">Riccia fluitans</name>
    <dbReference type="NCBI Taxonomy" id="41844"/>
    <lineage>
        <taxon>Eukaryota</taxon>
        <taxon>Viridiplantae</taxon>
        <taxon>Streptophyta</taxon>
        <taxon>Embryophyta</taxon>
        <taxon>Marchantiophyta</taxon>
        <taxon>Marchantiopsida</taxon>
        <taxon>Marchantiidae</taxon>
        <taxon>Marchantiales</taxon>
        <taxon>Ricciaceae</taxon>
        <taxon>Riccia</taxon>
    </lineage>
</organism>
<feature type="transmembrane region" description="Helical" evidence="1">
    <location>
        <begin position="35"/>
        <end position="53"/>
    </location>
</feature>
<comment type="caution">
    <text evidence="2">The sequence shown here is derived from an EMBL/GenBank/DDBJ whole genome shotgun (WGS) entry which is preliminary data.</text>
</comment>
<keyword evidence="1" id="KW-0472">Membrane</keyword>
<dbReference type="EMBL" id="JBHFFA010000003">
    <property type="protein sequence ID" value="KAL2634753.1"/>
    <property type="molecule type" value="Genomic_DNA"/>
</dbReference>
<accession>A0ABD1YVM5</accession>
<dbReference type="Proteomes" id="UP001605036">
    <property type="component" value="Unassembled WGS sequence"/>
</dbReference>
<sequence length="591" mass="67626">MAWKRKSKANDASGKKTINFGELAPVERSVCGDRALRVVVLLTLVGAIFFVFYQRDLSAFCIRFNYLKEQLYRSTWNPSEADRAIYSRQSSLNRSTEWVQFPVIPNETELRIQQIEANGTVPCHQVRTHTGRVSGLPIPEKGEPIRLLAGPIYEFWILSEGEDGSRRCAGGDFYETDLSGSSWKSRPPVVDYGDGSYQVQMQVDPRFSGLYTLRISLLYANFHGLHLLVVDDLSPWIRHDEVYSVSIEFFEPVAPPPSLRSENPLPRCEAHDYNLKQWSGRWTRTKFSSSCPIDDAGRFKCLPRDTPCDQPWCQGPLDVLESNGWVYSAHCSFKLFTEEEAWQCLDGKWLFWWGDSNHLDTGRNLLSFILGLDMPPRLERRTDREFVRPSVDGSKTKQSVRMTNIFNGHWNLKMNYLGLFSLTNPAFTALLKSYFQGARTPDVMIMNSGLHDGCYWPSATQYVQQGLDLAIKFWKGVLDSILPKTPKFIYRTTIAVGAKSRARGFNPHKMELFNTFMVEKLQNASIANLRIVDGYDLTFPWHYDNDANDGAHYGKAPSKSRWVNGKIGHRYFVDLMLVHILLNAICDDYKP</sequence>
<dbReference type="AlphaFoldDB" id="A0ABD1YVM5"/>
<keyword evidence="3" id="KW-1185">Reference proteome</keyword>
<evidence type="ECO:0000313" key="2">
    <source>
        <dbReference type="EMBL" id="KAL2634753.1"/>
    </source>
</evidence>
<dbReference type="PANTHER" id="PTHR35124:SF1">
    <property type="entry name" value="CYTOCHROME P450 FAMILY PROTEIN"/>
    <property type="match status" value="1"/>
</dbReference>
<gene>
    <name evidence="2" type="ORF">R1flu_006232</name>
</gene>
<reference evidence="2 3" key="1">
    <citation type="submission" date="2024-09" db="EMBL/GenBank/DDBJ databases">
        <title>Chromosome-scale assembly of Riccia fluitans.</title>
        <authorList>
            <person name="Paukszto L."/>
            <person name="Sawicki J."/>
            <person name="Karawczyk K."/>
            <person name="Piernik-Szablinska J."/>
            <person name="Szczecinska M."/>
            <person name="Mazdziarz M."/>
        </authorList>
    </citation>
    <scope>NUCLEOTIDE SEQUENCE [LARGE SCALE GENOMIC DNA]</scope>
    <source>
        <strain evidence="2">Rf_01</strain>
        <tissue evidence="2">Aerial parts of the thallus</tissue>
    </source>
</reference>
<protein>
    <submittedName>
        <fullName evidence="2">Uncharacterized protein</fullName>
    </submittedName>
</protein>
<dbReference type="PANTHER" id="PTHR35124">
    <property type="entry name" value="CYTOCHROME P450 FAMILY PROTEIN"/>
    <property type="match status" value="1"/>
</dbReference>
<name>A0ABD1YVM5_9MARC</name>
<evidence type="ECO:0000313" key="3">
    <source>
        <dbReference type="Proteomes" id="UP001605036"/>
    </source>
</evidence>
<keyword evidence="1" id="KW-1133">Transmembrane helix</keyword>